<proteinExistence type="predicted"/>
<name>A0AA88MNI5_CHASR</name>
<accession>A0AA88MNI5</accession>
<dbReference type="Proteomes" id="UP001187415">
    <property type="component" value="Unassembled WGS sequence"/>
</dbReference>
<evidence type="ECO:0000256" key="2">
    <source>
        <dbReference type="SAM" id="MobiDB-lite"/>
    </source>
</evidence>
<comment type="caution">
    <text evidence="3">The sequence shown here is derived from an EMBL/GenBank/DDBJ whole genome shotgun (WGS) entry which is preliminary data.</text>
</comment>
<keyword evidence="1" id="KW-0175">Coiled coil</keyword>
<gene>
    <name evidence="3" type="ORF">Q5P01_012311</name>
</gene>
<feature type="compositionally biased region" description="Polar residues" evidence="2">
    <location>
        <begin position="337"/>
        <end position="349"/>
    </location>
</feature>
<feature type="compositionally biased region" description="Basic and acidic residues" evidence="2">
    <location>
        <begin position="367"/>
        <end position="388"/>
    </location>
</feature>
<feature type="region of interest" description="Disordered" evidence="2">
    <location>
        <begin position="498"/>
        <end position="522"/>
    </location>
</feature>
<keyword evidence="4" id="KW-1185">Reference proteome</keyword>
<dbReference type="EMBL" id="JAUPFM010000009">
    <property type="protein sequence ID" value="KAK2842111.1"/>
    <property type="molecule type" value="Genomic_DNA"/>
</dbReference>
<sequence length="645" mass="73678">MSGSRRLYLPHRTEKHLVDLRRHARELTPRCPPEDVDVSDSSTESSRLYVPEVLDSTAFPQSFHDPGFSRRNYRQHRAFPQSQIKEELYTLGNKLERNQKEEITALDVPEDTNLLPEMKNMGEQVQQLMETVRTLTEEKHSLTAWISSLESQREEQLSVNEALSADVCCLQEVSNLNKKKLEELNNLRTHMQVLQHKVEKAHMLILEKDGLITTQKSQIAYNEQLIEEQYAMINGLRRSICNLEESKVKRKHEKEIQTRTQILRDESGDFSEDKQELDIQNAQKAEDLAKATPVENIGDTTPVTQPKNEHLLEETGNQLEDEKVIGSIKNLREEARISNTQELDPSEQTPLEYKEAKTPTENTQELFIHDDQRATDPCDPTSTEHSDETTPATAPRSKVLLAESKNRSQRYEILTSKENLIAEDKTCTENTEERDPHEATPMEYCGETTSVTTSDRQNPLSETCNQLEDEEAPANMENFKKKSKTPIENTQELFIHDDQRATDPCPPTPIEHSDETTPATAPRSKVLLAESKNHSRRHEILDSKEKLIVDDKGCIEKPEERDIPEQEAENIPEALKLRAKSTLGWISKRLLKLGVCVCTGSLGVAVLAHTLSDVLNFYLCDSLWDYGYQPINPHCNHEKLGIHPF</sequence>
<evidence type="ECO:0000313" key="3">
    <source>
        <dbReference type="EMBL" id="KAK2842111.1"/>
    </source>
</evidence>
<feature type="region of interest" description="Disordered" evidence="2">
    <location>
        <begin position="336"/>
        <end position="404"/>
    </location>
</feature>
<evidence type="ECO:0000256" key="1">
    <source>
        <dbReference type="SAM" id="Coils"/>
    </source>
</evidence>
<organism evidence="3 4">
    <name type="scientific">Channa striata</name>
    <name type="common">Snakehead murrel</name>
    <name type="synonym">Ophicephalus striatus</name>
    <dbReference type="NCBI Taxonomy" id="64152"/>
    <lineage>
        <taxon>Eukaryota</taxon>
        <taxon>Metazoa</taxon>
        <taxon>Chordata</taxon>
        <taxon>Craniata</taxon>
        <taxon>Vertebrata</taxon>
        <taxon>Euteleostomi</taxon>
        <taxon>Actinopterygii</taxon>
        <taxon>Neopterygii</taxon>
        <taxon>Teleostei</taxon>
        <taxon>Neoteleostei</taxon>
        <taxon>Acanthomorphata</taxon>
        <taxon>Anabantaria</taxon>
        <taxon>Anabantiformes</taxon>
        <taxon>Channoidei</taxon>
        <taxon>Channidae</taxon>
        <taxon>Channa</taxon>
    </lineage>
</organism>
<protein>
    <submittedName>
        <fullName evidence="3">Uncharacterized protein</fullName>
    </submittedName>
</protein>
<dbReference type="AlphaFoldDB" id="A0AA88MNI5"/>
<reference evidence="3" key="1">
    <citation type="submission" date="2023-07" db="EMBL/GenBank/DDBJ databases">
        <title>Chromosome-level Genome Assembly of Striped Snakehead (Channa striata).</title>
        <authorList>
            <person name="Liu H."/>
        </authorList>
    </citation>
    <scope>NUCLEOTIDE SEQUENCE</scope>
    <source>
        <strain evidence="3">Gz</strain>
        <tissue evidence="3">Muscle</tissue>
    </source>
</reference>
<evidence type="ECO:0000313" key="4">
    <source>
        <dbReference type="Proteomes" id="UP001187415"/>
    </source>
</evidence>
<feature type="coiled-coil region" evidence="1">
    <location>
        <begin position="170"/>
        <end position="197"/>
    </location>
</feature>